<reference evidence="1" key="1">
    <citation type="submission" date="2021-06" db="EMBL/GenBank/DDBJ databases">
        <authorList>
            <person name="Hodson N. C."/>
            <person name="Mongue J. A."/>
            <person name="Jaron S. K."/>
        </authorList>
    </citation>
    <scope>NUCLEOTIDE SEQUENCE</scope>
</reference>
<protein>
    <submittedName>
        <fullName evidence="1">Uncharacterized protein</fullName>
    </submittedName>
</protein>
<keyword evidence="2" id="KW-1185">Reference proteome</keyword>
<feature type="non-terminal residue" evidence="1">
    <location>
        <position position="54"/>
    </location>
</feature>
<organism evidence="1 2">
    <name type="scientific">Allacma fusca</name>
    <dbReference type="NCBI Taxonomy" id="39272"/>
    <lineage>
        <taxon>Eukaryota</taxon>
        <taxon>Metazoa</taxon>
        <taxon>Ecdysozoa</taxon>
        <taxon>Arthropoda</taxon>
        <taxon>Hexapoda</taxon>
        <taxon>Collembola</taxon>
        <taxon>Symphypleona</taxon>
        <taxon>Sminthuridae</taxon>
        <taxon>Allacma</taxon>
    </lineage>
</organism>
<accession>A0A8J2JHD7</accession>
<dbReference type="AlphaFoldDB" id="A0A8J2JHD7"/>
<proteinExistence type="predicted"/>
<dbReference type="Proteomes" id="UP000708208">
    <property type="component" value="Unassembled WGS sequence"/>
</dbReference>
<sequence>LALIVAVKAEEKGNKFAAVFIPVTAIFYDDKLEKLLDQNQWNCLFQQKFCFAKD</sequence>
<evidence type="ECO:0000313" key="1">
    <source>
        <dbReference type="EMBL" id="CAG7720298.1"/>
    </source>
</evidence>
<name>A0A8J2JHD7_9HEXA</name>
<evidence type="ECO:0000313" key="2">
    <source>
        <dbReference type="Proteomes" id="UP000708208"/>
    </source>
</evidence>
<comment type="caution">
    <text evidence="1">The sequence shown here is derived from an EMBL/GenBank/DDBJ whole genome shotgun (WGS) entry which is preliminary data.</text>
</comment>
<dbReference type="EMBL" id="CAJVCH010069348">
    <property type="protein sequence ID" value="CAG7720298.1"/>
    <property type="molecule type" value="Genomic_DNA"/>
</dbReference>
<feature type="non-terminal residue" evidence="1">
    <location>
        <position position="1"/>
    </location>
</feature>
<gene>
    <name evidence="1" type="ORF">AFUS01_LOCUS9584</name>
</gene>